<evidence type="ECO:0000313" key="2">
    <source>
        <dbReference type="EMBL" id="VYT11022.1"/>
    </source>
</evidence>
<dbReference type="AlphaFoldDB" id="A0A6N2U2R9"/>
<reference evidence="2" key="1">
    <citation type="submission" date="2019-11" db="EMBL/GenBank/DDBJ databases">
        <authorList>
            <person name="Feng L."/>
        </authorList>
    </citation>
    <scope>NUCLEOTIDE SEQUENCE</scope>
    <source>
        <strain evidence="2">BAdolescentisLFYP80</strain>
    </source>
</reference>
<dbReference type="RefSeq" id="WP_156567804.1">
    <property type="nucleotide sequence ID" value="NZ_CACRSR010000013.1"/>
</dbReference>
<organism evidence="2">
    <name type="scientific">Bifidobacterium adolescentis</name>
    <dbReference type="NCBI Taxonomy" id="1680"/>
    <lineage>
        <taxon>Bacteria</taxon>
        <taxon>Bacillati</taxon>
        <taxon>Actinomycetota</taxon>
        <taxon>Actinomycetes</taxon>
        <taxon>Bifidobacteriales</taxon>
        <taxon>Bifidobacteriaceae</taxon>
        <taxon>Bifidobacterium</taxon>
    </lineage>
</organism>
<evidence type="ECO:0008006" key="3">
    <source>
        <dbReference type="Google" id="ProtNLM"/>
    </source>
</evidence>
<sequence length="86" mass="8657">MARLLIGNIKGPKGDKGDTGATGPQGKQGAQGASGVTAPASGFFTLQVDPNGDLYAVYADTTTASAAPVSYDPTTGDLYYTINDGK</sequence>
<feature type="region of interest" description="Disordered" evidence="1">
    <location>
        <begin position="1"/>
        <end position="35"/>
    </location>
</feature>
<proteinExistence type="predicted"/>
<accession>A0A6N2U2R9</accession>
<evidence type="ECO:0000256" key="1">
    <source>
        <dbReference type="SAM" id="MobiDB-lite"/>
    </source>
</evidence>
<name>A0A6N2U2R9_BIFAD</name>
<dbReference type="EMBL" id="CACRSR010000013">
    <property type="protein sequence ID" value="VYT11022.1"/>
    <property type="molecule type" value="Genomic_DNA"/>
</dbReference>
<gene>
    <name evidence="2" type="ORF">BALFYP80_01682</name>
</gene>
<protein>
    <recommendedName>
        <fullName evidence="3">Collagen-like protein</fullName>
    </recommendedName>
</protein>